<accession>A0A0B7MBR7</accession>
<evidence type="ECO:0000256" key="2">
    <source>
        <dbReference type="ARBA" id="ARBA00022898"/>
    </source>
</evidence>
<comment type="cofactor">
    <cofactor evidence="1">
        <name>pyridoxal 5'-phosphate</name>
        <dbReference type="ChEBI" id="CHEBI:597326"/>
    </cofactor>
</comment>
<protein>
    <submittedName>
        <fullName evidence="3">L-seryl-tRNA(Sec) selenium transferase (Part 1)</fullName>
        <ecNumber evidence="3">2.9.1.1</ecNumber>
    </submittedName>
</protein>
<sequence length="110" mass="11731">MLSITAAELEKKAVELKDLLTGTLKNCNILLKPGVSRAGGGSLPLAELPTTLVAIYPKEISPVNLAERLRQGDPPVVVRLQDEGVLIDPRTLLPGDEEVLAKALQLVVSK</sequence>
<keyword evidence="3" id="KW-0808">Transferase</keyword>
<organism evidence="3 4">
    <name type="scientific">Syntrophaceticus schinkii</name>
    <dbReference type="NCBI Taxonomy" id="499207"/>
    <lineage>
        <taxon>Bacteria</taxon>
        <taxon>Bacillati</taxon>
        <taxon>Bacillota</taxon>
        <taxon>Clostridia</taxon>
        <taxon>Thermoanaerobacterales</taxon>
        <taxon>Thermoanaerobacterales Family III. Incertae Sedis</taxon>
        <taxon>Syntrophaceticus</taxon>
    </lineage>
</organism>
<reference evidence="4" key="1">
    <citation type="submission" date="2015-01" db="EMBL/GenBank/DDBJ databases">
        <authorList>
            <person name="Manzoor Shahid"/>
            <person name="Zubair Saima"/>
        </authorList>
    </citation>
    <scope>NUCLEOTIDE SEQUENCE [LARGE SCALE GENOMIC DNA]</scope>
    <source>
        <strain evidence="4">Sp3</strain>
    </source>
</reference>
<dbReference type="PANTHER" id="PTHR32328:SF0">
    <property type="entry name" value="L-SERYL-TRNA(SEC) SELENIUM TRANSFERASE"/>
    <property type="match status" value="1"/>
</dbReference>
<dbReference type="Gene3D" id="3.90.1150.180">
    <property type="match status" value="1"/>
</dbReference>
<proteinExistence type="predicted"/>
<keyword evidence="2" id="KW-0663">Pyridoxal phosphate</keyword>
<dbReference type="Pfam" id="PF03841">
    <property type="entry name" value="SelA"/>
    <property type="match status" value="1"/>
</dbReference>
<dbReference type="GO" id="GO:0004125">
    <property type="term" value="F:L-seryl-tRNA(Sec) selenium transferase activity"/>
    <property type="evidence" value="ECO:0007669"/>
    <property type="project" value="UniProtKB-EC"/>
</dbReference>
<evidence type="ECO:0000313" key="3">
    <source>
        <dbReference type="EMBL" id="CEO87505.1"/>
    </source>
</evidence>
<dbReference type="EC" id="2.9.1.1" evidence="3"/>
<name>A0A0B7MBR7_9FIRM</name>
<evidence type="ECO:0000313" key="4">
    <source>
        <dbReference type="Proteomes" id="UP000046155"/>
    </source>
</evidence>
<dbReference type="EMBL" id="CDRZ01000013">
    <property type="protein sequence ID" value="CEO87505.1"/>
    <property type="molecule type" value="Genomic_DNA"/>
</dbReference>
<keyword evidence="4" id="KW-1185">Reference proteome</keyword>
<dbReference type="PANTHER" id="PTHR32328">
    <property type="entry name" value="L-SERYL-TRNA(SEC) SELENIUM TRANSFERASE"/>
    <property type="match status" value="1"/>
</dbReference>
<dbReference type="AlphaFoldDB" id="A0A0B7MBR7"/>
<evidence type="ECO:0000256" key="1">
    <source>
        <dbReference type="ARBA" id="ARBA00001933"/>
    </source>
</evidence>
<dbReference type="Proteomes" id="UP000046155">
    <property type="component" value="Unassembled WGS sequence"/>
</dbReference>
<dbReference type="InterPro" id="IPR018319">
    <property type="entry name" value="SelA-like"/>
</dbReference>
<gene>
    <name evidence="3" type="primary">selA</name>
    <name evidence="3" type="ORF">SSCH_110005</name>
</gene>